<dbReference type="Gene3D" id="2.60.120.200">
    <property type="match status" value="1"/>
</dbReference>
<evidence type="ECO:0000256" key="3">
    <source>
        <dbReference type="ARBA" id="ARBA00022723"/>
    </source>
</evidence>
<feature type="disulfide bond" evidence="8">
    <location>
        <begin position="534"/>
        <end position="544"/>
    </location>
</feature>
<dbReference type="InterPro" id="IPR000001">
    <property type="entry name" value="Kringle"/>
</dbReference>
<sequence length="1163" mass="131086">MAVNNLSGLDPSIPVNDSDTIYTGVFLAPPDTQFEYDGRNNVVVAILSDNSNFERWLTLKLGCVQLSFGSPEYGGLLFTSDSPRVLSLEATTGHIPLDIDPDDPDMRLFLSMGVGVDGAVKHSKGLHPENSKRLQARRLDKPDDSEKKTENKRKPSRKPKRRRKRNFGPNWGKWPKGIVPYVFDASLDVNRGYFLQAIELFNNFTCVRWKPKSPEVAAEVGHEGYVLVRSGTSCSSGVGFNGDGEHIINFKEPGCGWVDVAVHEMLHRIGQRHEHARSDRDRYVKINWDNIHISGRYNYYRLNTYNRNPYDIGSVMHYGYSSSETADIELKDKNLNFLEFPGSQIFSYYDLKDVIDQYQCAAHCISPPVCQNGGYVNANCQCTCPEGFSGVSCDTVVTDPDCGGYVHLKENDLVLEREKVAFITSPNYPGPIGLGKICRWAVTVPVGYIIKMTIDDLHMAYNPDTLRCYHWLEIQYNLPGQHGIRRCGDIVGETFLSSIDSPTLMIITMDTKLAGGRVTKKGFKLHVEKEREVCRDSPCVFGICVPTERKSYEYKCVCQPGYTGDKCDQVVDGAKLKCSFERFEKCFFDNVQEGDEFEWGPGFRHTISEWTGPEDAFRGERFIFAEMSLPRVPGDKAILQTTVALPEQAGCLSFAYNMFGSTVYKLTLYAEGTNSPKYVLWSKEGNQGSDWLTAKVDVPAIQGLKLSFEAVTGDSWDSDIALDEITWETGQCGPDTFNDCLRVGKEYGGTRNYTKRGVTCQAWSSNTPHTPGSQYAYLASDSNYCRIADEPDPWCYTTDAGTRWDWCSIPYCFATECAYTPTGMDYMGTVSHTKTGIPCQRWDSQSPHPHSYGYLSKDENYCRNTDGSEGPWCYTQDPDIRYELCDVPVCEKIEQECLMTSRGLDYAGKQSVTNTGKTCEHWTDEQMSEDENYCRNPDQSVKPWCYVQSGTGLVKEYCDIPSCADSPCFPNPCKNRGECSVEGASYSCTCLNGFSGDNCETQELGNQEDCKRSSNGWDYSGNRNVTQSGRTCQVWSAQSPHSHGYTSYPENYCRNPDGEPSPWCYTTDPYKRWELCDIPDCVSPPLECLPNSDLRGRQYYGTQSVTETGDTCQRWDSQSPFTHSFSYLGDQENYCRNPDSDLKPWCFTTNVNRRYGYCNVPYC</sequence>
<proteinExistence type="predicted"/>
<comment type="cofactor">
    <cofactor evidence="10 11">
        <name>Zn(2+)</name>
        <dbReference type="ChEBI" id="CHEBI:29105"/>
    </cofactor>
    <text evidence="10 11">Binds 1 zinc ion per subunit.</text>
</comment>
<evidence type="ECO:0000256" key="10">
    <source>
        <dbReference type="PROSITE-ProRule" id="PRU01211"/>
    </source>
</evidence>
<feature type="disulfide bond" evidence="9">
    <location>
        <begin position="862"/>
        <end position="885"/>
    </location>
</feature>
<dbReference type="InterPro" id="IPR018056">
    <property type="entry name" value="Kringle_CS"/>
</dbReference>
<feature type="binding site" evidence="10">
    <location>
        <position position="263"/>
    </location>
    <ligand>
        <name>Zn(2+)</name>
        <dbReference type="ChEBI" id="CHEBI:29105"/>
        <note>catalytic</note>
    </ligand>
</feature>
<evidence type="ECO:0000256" key="4">
    <source>
        <dbReference type="ARBA" id="ARBA00022801"/>
    </source>
</evidence>
<dbReference type="InterPro" id="IPR050759">
    <property type="entry name" value="Serine_protease_kringle"/>
</dbReference>
<dbReference type="Pfam" id="PF01400">
    <property type="entry name" value="Astacin"/>
    <property type="match status" value="1"/>
</dbReference>
<feature type="region of interest" description="Disordered" evidence="12">
    <location>
        <begin position="121"/>
        <end position="169"/>
    </location>
</feature>
<dbReference type="Gene3D" id="2.60.120.290">
    <property type="entry name" value="Spermadhesin, CUB domain"/>
    <property type="match status" value="1"/>
</dbReference>
<dbReference type="PROSITE" id="PS50026">
    <property type="entry name" value="EGF_3"/>
    <property type="match status" value="3"/>
</dbReference>
<dbReference type="InParanoid" id="K1PLE9"/>
<gene>
    <name evidence="13" type="ORF">CGI_10008190</name>
</gene>
<dbReference type="Pfam" id="PF00629">
    <property type="entry name" value="MAM"/>
    <property type="match status" value="1"/>
</dbReference>
<dbReference type="PROSITE" id="PS00022">
    <property type="entry name" value="EGF_1"/>
    <property type="match status" value="3"/>
</dbReference>
<dbReference type="InterPro" id="IPR000998">
    <property type="entry name" value="MAM_dom"/>
</dbReference>
<feature type="binding site" evidence="10">
    <location>
        <position position="267"/>
    </location>
    <ligand>
        <name>Zn(2+)</name>
        <dbReference type="ChEBI" id="CHEBI:29105"/>
        <note>catalytic</note>
    </ligand>
</feature>
<dbReference type="SMART" id="SM00137">
    <property type="entry name" value="MAM"/>
    <property type="match status" value="1"/>
</dbReference>
<dbReference type="InterPro" id="IPR038178">
    <property type="entry name" value="Kringle_sf"/>
</dbReference>
<dbReference type="EMBL" id="JH815853">
    <property type="protein sequence ID" value="EKC19594.1"/>
    <property type="molecule type" value="Genomic_DNA"/>
</dbReference>
<dbReference type="InterPro" id="IPR013320">
    <property type="entry name" value="ConA-like_dom_sf"/>
</dbReference>
<feature type="disulfide bond" evidence="8">
    <location>
        <begin position="558"/>
        <end position="567"/>
    </location>
</feature>
<dbReference type="PANTHER" id="PTHR24261:SF13">
    <property type="entry name" value="PLASMINOGEN"/>
    <property type="match status" value="1"/>
</dbReference>
<evidence type="ECO:0000256" key="6">
    <source>
        <dbReference type="ARBA" id="ARBA00023049"/>
    </source>
</evidence>
<keyword evidence="1 9" id="KW-0420">Kringle</keyword>
<evidence type="ECO:0000313" key="13">
    <source>
        <dbReference type="EMBL" id="EKC19594.1"/>
    </source>
</evidence>
<feature type="disulfide bond" evidence="9">
    <location>
        <begin position="1135"/>
        <end position="1158"/>
    </location>
</feature>
<dbReference type="PROSITE" id="PS50070">
    <property type="entry name" value="KRINGLE_2"/>
    <property type="match status" value="5"/>
</dbReference>
<keyword evidence="3 10" id="KW-0479">Metal-binding</keyword>
<evidence type="ECO:0000256" key="7">
    <source>
        <dbReference type="ARBA" id="ARBA00023157"/>
    </source>
</evidence>
<evidence type="ECO:0000256" key="1">
    <source>
        <dbReference type="ARBA" id="ARBA00022572"/>
    </source>
</evidence>
<dbReference type="PRINTS" id="PR00018">
    <property type="entry name" value="KRINGLE"/>
</dbReference>
<protein>
    <recommendedName>
        <fullName evidence="11">Metalloendopeptidase</fullName>
        <ecNumber evidence="11">3.4.24.-</ecNumber>
    </recommendedName>
</protein>
<keyword evidence="6 10" id="KW-0482">Metalloprotease</keyword>
<dbReference type="SMART" id="SM00130">
    <property type="entry name" value="KR"/>
    <property type="match status" value="5"/>
</dbReference>
<feature type="disulfide bond" evidence="8">
    <location>
        <begin position="990"/>
        <end position="999"/>
    </location>
</feature>
<feature type="active site" evidence="10">
    <location>
        <position position="264"/>
    </location>
</feature>
<dbReference type="PROSITE" id="PS01186">
    <property type="entry name" value="EGF_2"/>
    <property type="match status" value="3"/>
</dbReference>
<dbReference type="SUPFAM" id="SSF57196">
    <property type="entry name" value="EGF/Laminin"/>
    <property type="match status" value="1"/>
</dbReference>
<dbReference type="InterPro" id="IPR000742">
    <property type="entry name" value="EGF"/>
</dbReference>
<feature type="disulfide bond" evidence="8">
    <location>
        <begin position="360"/>
        <end position="370"/>
    </location>
</feature>
<dbReference type="Pfam" id="PF00008">
    <property type="entry name" value="EGF"/>
    <property type="match status" value="1"/>
</dbReference>
<evidence type="ECO:0000256" key="12">
    <source>
        <dbReference type="SAM" id="MobiDB-lite"/>
    </source>
</evidence>
<dbReference type="Gene3D" id="3.40.390.10">
    <property type="entry name" value="Collagenase (Catalytic Domain)"/>
    <property type="match status" value="1"/>
</dbReference>
<keyword evidence="2 10" id="KW-0645">Protease</keyword>
<dbReference type="PROSITE" id="PS51864">
    <property type="entry name" value="ASTACIN"/>
    <property type="match status" value="1"/>
</dbReference>
<dbReference type="InterPro" id="IPR001506">
    <property type="entry name" value="Peptidase_M12A"/>
</dbReference>
<feature type="disulfide bond" evidence="8">
    <location>
        <begin position="539"/>
        <end position="556"/>
    </location>
</feature>
<keyword evidence="8" id="KW-0245">EGF-like domain</keyword>
<dbReference type="InterPro" id="IPR013806">
    <property type="entry name" value="Kringle-like"/>
</dbReference>
<accession>K1PLE9</accession>
<evidence type="ECO:0000256" key="2">
    <source>
        <dbReference type="ARBA" id="ARBA00022670"/>
    </source>
</evidence>
<comment type="caution">
    <text evidence="8">Lacks conserved residue(s) required for the propagation of feature annotation.</text>
</comment>
<dbReference type="CDD" id="cd00041">
    <property type="entry name" value="CUB"/>
    <property type="match status" value="1"/>
</dbReference>
<dbReference type="SMART" id="SM00042">
    <property type="entry name" value="CUB"/>
    <property type="match status" value="1"/>
</dbReference>
<dbReference type="EC" id="3.4.24.-" evidence="11"/>
<evidence type="ECO:0000256" key="5">
    <source>
        <dbReference type="ARBA" id="ARBA00022833"/>
    </source>
</evidence>
<evidence type="ECO:0000256" key="11">
    <source>
        <dbReference type="RuleBase" id="RU361183"/>
    </source>
</evidence>
<feature type="binding site" evidence="10">
    <location>
        <position position="273"/>
    </location>
    <ligand>
        <name>Zn(2+)</name>
        <dbReference type="ChEBI" id="CHEBI:29105"/>
        <note>catalytic</note>
    </ligand>
</feature>
<dbReference type="SUPFAM" id="SSF55486">
    <property type="entry name" value="Metalloproteases ('zincins'), catalytic domain"/>
    <property type="match status" value="1"/>
</dbReference>
<dbReference type="SMART" id="SM00181">
    <property type="entry name" value="EGF"/>
    <property type="match status" value="3"/>
</dbReference>
<dbReference type="PROSITE" id="PS50060">
    <property type="entry name" value="MAM_2"/>
    <property type="match status" value="1"/>
</dbReference>
<dbReference type="Gene3D" id="2.40.20.10">
    <property type="entry name" value="Plasminogen Kringle 4"/>
    <property type="match status" value="5"/>
</dbReference>
<dbReference type="GO" id="GO:0016020">
    <property type="term" value="C:membrane"/>
    <property type="evidence" value="ECO:0007669"/>
    <property type="project" value="InterPro"/>
</dbReference>
<dbReference type="PRINTS" id="PR00480">
    <property type="entry name" value="ASTACIN"/>
</dbReference>
<dbReference type="CDD" id="cd06263">
    <property type="entry name" value="MAM"/>
    <property type="match status" value="1"/>
</dbReference>
<dbReference type="Pfam" id="PF00051">
    <property type="entry name" value="Kringle"/>
    <property type="match status" value="5"/>
</dbReference>
<dbReference type="GO" id="GO:0008270">
    <property type="term" value="F:zinc ion binding"/>
    <property type="evidence" value="ECO:0007669"/>
    <property type="project" value="UniProtKB-UniRule"/>
</dbReference>
<dbReference type="CDD" id="cd00108">
    <property type="entry name" value="KR"/>
    <property type="match status" value="4"/>
</dbReference>
<dbReference type="AlphaFoldDB" id="K1PLE9"/>
<dbReference type="SUPFAM" id="SSF57440">
    <property type="entry name" value="Kringle-like"/>
    <property type="match status" value="5"/>
</dbReference>
<keyword evidence="4 10" id="KW-0378">Hydrolase</keyword>
<dbReference type="InterPro" id="IPR000859">
    <property type="entry name" value="CUB_dom"/>
</dbReference>
<feature type="disulfide bond" evidence="8">
    <location>
        <begin position="384"/>
        <end position="393"/>
    </location>
</feature>
<organism evidence="13">
    <name type="scientific">Magallana gigas</name>
    <name type="common">Pacific oyster</name>
    <name type="synonym">Crassostrea gigas</name>
    <dbReference type="NCBI Taxonomy" id="29159"/>
    <lineage>
        <taxon>Eukaryota</taxon>
        <taxon>Metazoa</taxon>
        <taxon>Spiralia</taxon>
        <taxon>Lophotrochozoa</taxon>
        <taxon>Mollusca</taxon>
        <taxon>Bivalvia</taxon>
        <taxon>Autobranchia</taxon>
        <taxon>Pteriomorphia</taxon>
        <taxon>Ostreida</taxon>
        <taxon>Ostreoidea</taxon>
        <taxon>Ostreidae</taxon>
        <taxon>Magallana</taxon>
    </lineage>
</organism>
<dbReference type="SUPFAM" id="SSF49854">
    <property type="entry name" value="Spermadhesin, CUB domain"/>
    <property type="match status" value="1"/>
</dbReference>
<dbReference type="SUPFAM" id="SSF49899">
    <property type="entry name" value="Concanavalin A-like lectins/glucanases"/>
    <property type="match status" value="1"/>
</dbReference>
<evidence type="ECO:0000256" key="8">
    <source>
        <dbReference type="PROSITE-ProRule" id="PRU00076"/>
    </source>
</evidence>
<dbReference type="PANTHER" id="PTHR24261">
    <property type="entry name" value="PLASMINOGEN-RELATED"/>
    <property type="match status" value="1"/>
</dbReference>
<keyword evidence="7 8" id="KW-1015">Disulfide bond</keyword>
<keyword evidence="5 10" id="KW-0862">Zinc</keyword>
<dbReference type="SMART" id="SM00235">
    <property type="entry name" value="ZnMc"/>
    <property type="match status" value="1"/>
</dbReference>
<dbReference type="Gene3D" id="2.10.25.10">
    <property type="entry name" value="Laminin"/>
    <property type="match status" value="2"/>
</dbReference>
<feature type="compositionally biased region" description="Basic residues" evidence="12">
    <location>
        <begin position="154"/>
        <end position="166"/>
    </location>
</feature>
<dbReference type="PROSITE" id="PS01180">
    <property type="entry name" value="CUB"/>
    <property type="match status" value="1"/>
</dbReference>
<feature type="disulfide bond" evidence="9">
    <location>
        <begin position="1053"/>
        <end position="1076"/>
    </location>
</feature>
<dbReference type="PROSITE" id="PS00021">
    <property type="entry name" value="KRINGLE_1"/>
    <property type="match status" value="4"/>
</dbReference>
<name>K1PLE9_MAGGI</name>
<dbReference type="HOGENOM" id="CLU_274989_0_0_1"/>
<dbReference type="InterPro" id="IPR035914">
    <property type="entry name" value="Sperma_CUB_dom_sf"/>
</dbReference>
<reference evidence="13" key="1">
    <citation type="journal article" date="2012" name="Nature">
        <title>The oyster genome reveals stress adaptation and complexity of shell formation.</title>
        <authorList>
            <person name="Zhang G."/>
            <person name="Fang X."/>
            <person name="Guo X."/>
            <person name="Li L."/>
            <person name="Luo R."/>
            <person name="Xu F."/>
            <person name="Yang P."/>
            <person name="Zhang L."/>
            <person name="Wang X."/>
            <person name="Qi H."/>
            <person name="Xiong Z."/>
            <person name="Que H."/>
            <person name="Xie Y."/>
            <person name="Holland P.W."/>
            <person name="Paps J."/>
            <person name="Zhu Y."/>
            <person name="Wu F."/>
            <person name="Chen Y."/>
            <person name="Wang J."/>
            <person name="Peng C."/>
            <person name="Meng J."/>
            <person name="Yang L."/>
            <person name="Liu J."/>
            <person name="Wen B."/>
            <person name="Zhang N."/>
            <person name="Huang Z."/>
            <person name="Zhu Q."/>
            <person name="Feng Y."/>
            <person name="Mount A."/>
            <person name="Hedgecock D."/>
            <person name="Xu Z."/>
            <person name="Liu Y."/>
            <person name="Domazet-Loso T."/>
            <person name="Du Y."/>
            <person name="Sun X."/>
            <person name="Zhang S."/>
            <person name="Liu B."/>
            <person name="Cheng P."/>
            <person name="Jiang X."/>
            <person name="Li J."/>
            <person name="Fan D."/>
            <person name="Wang W."/>
            <person name="Fu W."/>
            <person name="Wang T."/>
            <person name="Wang B."/>
            <person name="Zhang J."/>
            <person name="Peng Z."/>
            <person name="Li Y."/>
            <person name="Li N."/>
            <person name="Wang J."/>
            <person name="Chen M."/>
            <person name="He Y."/>
            <person name="Tan F."/>
            <person name="Song X."/>
            <person name="Zheng Q."/>
            <person name="Huang R."/>
            <person name="Yang H."/>
            <person name="Du X."/>
            <person name="Chen L."/>
            <person name="Yang M."/>
            <person name="Gaffney P.M."/>
            <person name="Wang S."/>
            <person name="Luo L."/>
            <person name="She Z."/>
            <person name="Ming Y."/>
            <person name="Huang W."/>
            <person name="Zhang S."/>
            <person name="Huang B."/>
            <person name="Zhang Y."/>
            <person name="Qu T."/>
            <person name="Ni P."/>
            <person name="Miao G."/>
            <person name="Wang J."/>
            <person name="Wang Q."/>
            <person name="Steinberg C.E."/>
            <person name="Wang H."/>
            <person name="Li N."/>
            <person name="Qian L."/>
            <person name="Zhang G."/>
            <person name="Li Y."/>
            <person name="Yang H."/>
            <person name="Liu X."/>
            <person name="Wang J."/>
            <person name="Yin Y."/>
            <person name="Wang J."/>
        </authorList>
    </citation>
    <scope>NUCLEOTIDE SEQUENCE [LARGE SCALE GENOMIC DNA]</scope>
    <source>
        <strain evidence="13">05x7-T-G4-1.051#20</strain>
    </source>
</reference>
<dbReference type="CDD" id="cd00054">
    <property type="entry name" value="EGF_CA"/>
    <property type="match status" value="1"/>
</dbReference>
<dbReference type="GO" id="GO:0004222">
    <property type="term" value="F:metalloendopeptidase activity"/>
    <property type="evidence" value="ECO:0007669"/>
    <property type="project" value="UniProtKB-UniRule"/>
</dbReference>
<dbReference type="InterPro" id="IPR024079">
    <property type="entry name" value="MetalloPept_cat_dom_sf"/>
</dbReference>
<dbReference type="Pfam" id="PF00431">
    <property type="entry name" value="CUB"/>
    <property type="match status" value="1"/>
</dbReference>
<dbReference type="InterPro" id="IPR006026">
    <property type="entry name" value="Peptidase_Metallo"/>
</dbReference>
<feature type="compositionally biased region" description="Basic and acidic residues" evidence="12">
    <location>
        <begin position="126"/>
        <end position="153"/>
    </location>
</feature>
<evidence type="ECO:0000256" key="9">
    <source>
        <dbReference type="PROSITE-ProRule" id="PRU00121"/>
    </source>
</evidence>
<dbReference type="GO" id="GO:0006508">
    <property type="term" value="P:proteolysis"/>
    <property type="evidence" value="ECO:0007669"/>
    <property type="project" value="UniProtKB-KW"/>
</dbReference>